<dbReference type="GO" id="GO:0006281">
    <property type="term" value="P:DNA repair"/>
    <property type="evidence" value="ECO:0007669"/>
    <property type="project" value="UniProtKB-KW"/>
</dbReference>
<dbReference type="RefSeq" id="WP_016524970.1">
    <property type="nucleotide sequence ID" value="NZ_KE332518.1"/>
</dbReference>
<evidence type="ECO:0000256" key="7">
    <source>
        <dbReference type="ARBA" id="ARBA00023204"/>
    </source>
</evidence>
<dbReference type="CDD" id="cd03241">
    <property type="entry name" value="ABC_RecN"/>
    <property type="match status" value="2"/>
</dbReference>
<dbReference type="HOGENOM" id="CLU_018297_3_0_12"/>
<keyword evidence="5 9" id="KW-0227">DNA damage</keyword>
<dbReference type="Proteomes" id="UP000014541">
    <property type="component" value="Unassembled WGS sequence"/>
</dbReference>
<name>S3L0S2_TREMA</name>
<dbReference type="GO" id="GO:0006310">
    <property type="term" value="P:DNA recombination"/>
    <property type="evidence" value="ECO:0007669"/>
    <property type="project" value="InterPro"/>
</dbReference>
<comment type="function">
    <text evidence="1 9">May be involved in recombinational repair of damaged DNA.</text>
</comment>
<evidence type="ECO:0000256" key="6">
    <source>
        <dbReference type="ARBA" id="ARBA00022840"/>
    </source>
</evidence>
<dbReference type="InterPro" id="IPR004604">
    <property type="entry name" value="DNA_recomb/repair_RecN"/>
</dbReference>
<evidence type="ECO:0000256" key="1">
    <source>
        <dbReference type="ARBA" id="ARBA00003618"/>
    </source>
</evidence>
<dbReference type="AlphaFoldDB" id="S3L0S2"/>
<keyword evidence="6" id="KW-0067">ATP-binding</keyword>
<proteinExistence type="inferred from homology"/>
<keyword evidence="7 9" id="KW-0234">DNA repair</keyword>
<dbReference type="FunFam" id="3.40.50.300:FF:000356">
    <property type="entry name" value="DNA repair protein RecN"/>
    <property type="match status" value="1"/>
</dbReference>
<dbReference type="SMART" id="SM00382">
    <property type="entry name" value="AAA"/>
    <property type="match status" value="1"/>
</dbReference>
<comment type="caution">
    <text evidence="11">The sequence shown here is derived from an EMBL/GenBank/DDBJ whole genome shotgun (WGS) entry which is preliminary data.</text>
</comment>
<evidence type="ECO:0000256" key="9">
    <source>
        <dbReference type="PIRNR" id="PIRNR003128"/>
    </source>
</evidence>
<dbReference type="NCBIfam" id="TIGR00634">
    <property type="entry name" value="recN"/>
    <property type="match status" value="1"/>
</dbReference>
<protein>
    <recommendedName>
        <fullName evidence="3 9">DNA repair protein RecN</fullName>
    </recommendedName>
    <alternativeName>
        <fullName evidence="8 9">Recombination protein N</fullName>
    </alternativeName>
</protein>
<organism evidence="11 12">
    <name type="scientific">Treponema maltophilum ATCC 51939</name>
    <dbReference type="NCBI Taxonomy" id="1125699"/>
    <lineage>
        <taxon>Bacteria</taxon>
        <taxon>Pseudomonadati</taxon>
        <taxon>Spirochaetota</taxon>
        <taxon>Spirochaetia</taxon>
        <taxon>Spirochaetales</taxon>
        <taxon>Treponemataceae</taxon>
        <taxon>Treponema</taxon>
    </lineage>
</organism>
<dbReference type="GO" id="GO:0043590">
    <property type="term" value="C:bacterial nucleoid"/>
    <property type="evidence" value="ECO:0007669"/>
    <property type="project" value="TreeGrafter"/>
</dbReference>
<dbReference type="GO" id="GO:0005524">
    <property type="term" value="F:ATP binding"/>
    <property type="evidence" value="ECO:0007669"/>
    <property type="project" value="UniProtKB-KW"/>
</dbReference>
<dbReference type="PANTHER" id="PTHR11059:SF0">
    <property type="entry name" value="DNA REPAIR PROTEIN RECN"/>
    <property type="match status" value="1"/>
</dbReference>
<dbReference type="PIRSF" id="PIRSF003128">
    <property type="entry name" value="RecN"/>
    <property type="match status" value="1"/>
</dbReference>
<dbReference type="SUPFAM" id="SSF52540">
    <property type="entry name" value="P-loop containing nucleoside triphosphate hydrolases"/>
    <property type="match status" value="1"/>
</dbReference>
<dbReference type="Gene3D" id="3.40.50.300">
    <property type="entry name" value="P-loop containing nucleotide triphosphate hydrolases"/>
    <property type="match status" value="2"/>
</dbReference>
<comment type="similarity">
    <text evidence="2 9">Belongs to the RecN family.</text>
</comment>
<accession>S3L0S2</accession>
<sequence length="569" mass="62220">MLEDIHINDFALIDKVSLEFGSGFTVLSGETGAGKSILIGAISFLLGGKGGVELIRAGASEARVSGTVKLNVRAKGVYAWLGERGIEAENDRILIRRLVKDSGKSAAWVQDVPVTRQELAELTSWLIDIHGQHEHQSLMRTGEHRRFLDSYAGIEAEVERFTALYSKLVEKRNLLAAADESESKRAERIELLRFACDEIASARLREGEETELVQEENRLSQYEKLYGEIESFSNLLNGEGDTVLSSLKKANAHLEHASHSDPSLDTLAKRMETAFYELSDIAGEVRSYAQSLVFDPARLEEVQERLALFFKLKKKYAASVQSPLSEVIAYAQKAAEQLEALADADTNKKALADEVAVLERQAYKDATIISQKRRAAADKMAQEVEAVLADLGMKNSRFCVHIEQKEAVSDDQKCGPYGIDDIEFLISANPGNPPKPLAKIASGGELSRVMLALKTVLNRSDITDTLIFDEIDTGIGGEVAVAVGAHLKRLAADRQILCITHLAAIAVYADTQIKIEKSVQNGITATRVCEVSGEKRVEEIARMLSGDAVSSVSLEHARTLLKSYGSFGG</sequence>
<dbReference type="STRING" id="1125699.HMPREF9194_00676"/>
<evidence type="ECO:0000313" key="12">
    <source>
        <dbReference type="Proteomes" id="UP000014541"/>
    </source>
</evidence>
<dbReference type="FunFam" id="3.40.50.300:FF:000319">
    <property type="entry name" value="DNA repair protein RecN"/>
    <property type="match status" value="1"/>
</dbReference>
<dbReference type="eggNOG" id="COG0497">
    <property type="taxonomic scope" value="Bacteria"/>
</dbReference>
<dbReference type="PANTHER" id="PTHR11059">
    <property type="entry name" value="DNA REPAIR PROTEIN RECN"/>
    <property type="match status" value="1"/>
</dbReference>
<evidence type="ECO:0000259" key="10">
    <source>
        <dbReference type="SMART" id="SM00382"/>
    </source>
</evidence>
<dbReference type="GO" id="GO:0009432">
    <property type="term" value="P:SOS response"/>
    <property type="evidence" value="ECO:0007669"/>
    <property type="project" value="TreeGrafter"/>
</dbReference>
<evidence type="ECO:0000256" key="5">
    <source>
        <dbReference type="ARBA" id="ARBA00022763"/>
    </source>
</evidence>
<evidence type="ECO:0000256" key="2">
    <source>
        <dbReference type="ARBA" id="ARBA00009441"/>
    </source>
</evidence>
<evidence type="ECO:0000256" key="3">
    <source>
        <dbReference type="ARBA" id="ARBA00021315"/>
    </source>
</evidence>
<reference evidence="11 12" key="1">
    <citation type="submission" date="2013-04" db="EMBL/GenBank/DDBJ databases">
        <title>The Genome Sequence of Treponema maltophilum ATCC 51939.</title>
        <authorList>
            <consortium name="The Broad Institute Genomics Platform"/>
            <person name="Earl A."/>
            <person name="Ward D."/>
            <person name="Feldgarden M."/>
            <person name="Gevers D."/>
            <person name="Leonetti C."/>
            <person name="Blanton J.M."/>
            <person name="Dewhirst F.E."/>
            <person name="Izard J."/>
            <person name="Walker B."/>
            <person name="Young S."/>
            <person name="Zeng Q."/>
            <person name="Gargeya S."/>
            <person name="Fitzgerald M."/>
            <person name="Haas B."/>
            <person name="Abouelleil A."/>
            <person name="Allen A.W."/>
            <person name="Alvarado L."/>
            <person name="Arachchi H.M."/>
            <person name="Berlin A.M."/>
            <person name="Chapman S.B."/>
            <person name="Gainer-Dewar J."/>
            <person name="Goldberg J."/>
            <person name="Griggs A."/>
            <person name="Gujja S."/>
            <person name="Hansen M."/>
            <person name="Howarth C."/>
            <person name="Imamovic A."/>
            <person name="Ireland A."/>
            <person name="Larimer J."/>
            <person name="McCowan C."/>
            <person name="Murphy C."/>
            <person name="Pearson M."/>
            <person name="Poon T.W."/>
            <person name="Priest M."/>
            <person name="Roberts A."/>
            <person name="Saif S."/>
            <person name="Shea T."/>
            <person name="Sisk P."/>
            <person name="Sykes S."/>
            <person name="Wortman J."/>
            <person name="Nusbaum C."/>
            <person name="Birren B."/>
        </authorList>
    </citation>
    <scope>NUCLEOTIDE SEQUENCE [LARGE SCALE GENOMIC DNA]</scope>
    <source>
        <strain evidence="11 12">ATCC 51939</strain>
    </source>
</reference>
<gene>
    <name evidence="11" type="ORF">HMPREF9194_00676</name>
</gene>
<feature type="domain" description="AAA+ ATPase" evidence="10">
    <location>
        <begin position="21"/>
        <end position="519"/>
    </location>
</feature>
<dbReference type="EMBL" id="ATFF01000006">
    <property type="protein sequence ID" value="EPF30359.1"/>
    <property type="molecule type" value="Genomic_DNA"/>
</dbReference>
<dbReference type="Pfam" id="PF02463">
    <property type="entry name" value="SMC_N"/>
    <property type="match status" value="1"/>
</dbReference>
<dbReference type="OrthoDB" id="9806954at2"/>
<dbReference type="PATRIC" id="fig|1125699.3.peg.689"/>
<evidence type="ECO:0000313" key="11">
    <source>
        <dbReference type="EMBL" id="EPF30359.1"/>
    </source>
</evidence>
<evidence type="ECO:0000256" key="4">
    <source>
        <dbReference type="ARBA" id="ARBA00022741"/>
    </source>
</evidence>
<keyword evidence="12" id="KW-1185">Reference proteome</keyword>
<keyword evidence="4" id="KW-0547">Nucleotide-binding</keyword>
<dbReference type="InterPro" id="IPR003593">
    <property type="entry name" value="AAA+_ATPase"/>
</dbReference>
<dbReference type="InterPro" id="IPR027417">
    <property type="entry name" value="P-loop_NTPase"/>
</dbReference>
<evidence type="ECO:0000256" key="8">
    <source>
        <dbReference type="ARBA" id="ARBA00033408"/>
    </source>
</evidence>
<dbReference type="InterPro" id="IPR003395">
    <property type="entry name" value="RecF/RecN/SMC_N"/>
</dbReference>